<dbReference type="EMBL" id="QKXH01000010">
    <property type="protein sequence ID" value="PZX92444.1"/>
    <property type="molecule type" value="Genomic_DNA"/>
</dbReference>
<dbReference type="Proteomes" id="UP000249177">
    <property type="component" value="Unassembled WGS sequence"/>
</dbReference>
<evidence type="ECO:0008006" key="3">
    <source>
        <dbReference type="Google" id="ProtNLM"/>
    </source>
</evidence>
<evidence type="ECO:0000313" key="1">
    <source>
        <dbReference type="EMBL" id="PZX92444.1"/>
    </source>
</evidence>
<reference evidence="1 2" key="1">
    <citation type="submission" date="2018-06" db="EMBL/GenBank/DDBJ databases">
        <title>Flavobacterium sp IMCC34762, genome.</title>
        <authorList>
            <person name="Joung Y."/>
            <person name="Cho J."/>
            <person name="Song J."/>
        </authorList>
    </citation>
    <scope>NUCLEOTIDE SEQUENCE [LARGE SCALE GENOMIC DNA]</scope>
    <source>
        <strain evidence="1 2">IMCC34762</strain>
    </source>
</reference>
<evidence type="ECO:0000313" key="2">
    <source>
        <dbReference type="Proteomes" id="UP000249177"/>
    </source>
</evidence>
<gene>
    <name evidence="1" type="ORF">DOS84_15085</name>
</gene>
<keyword evidence="2" id="KW-1185">Reference proteome</keyword>
<comment type="caution">
    <text evidence="1">The sequence shown here is derived from an EMBL/GenBank/DDBJ whole genome shotgun (WGS) entry which is preliminary data.</text>
</comment>
<protein>
    <recommendedName>
        <fullName evidence="3">Class I SAM-dependent methyltransferase</fullName>
    </recommendedName>
</protein>
<sequence length="199" mass="23908">MPNKGDDYFYHKIQMFFDKTTLKNRLKSMEFIYLRLNAILDKLEIDLKDRTVFEFGSGWFPTMPYFFKYKFKARKVEAFDVNQHFKRKTVLEFNTIFSKKDNCNIEDGAKNKYGLPNYIEYFPNFDLVLQDIPIADIVFSRFVLFHMKEIDVIGFCDKIINQYNKGTYVIHFISPSDLVQHNDNTISQQEFLKYSKLEW</sequence>
<accession>A0A2W7TS40</accession>
<name>A0A2W7TS40_9FLAO</name>
<dbReference type="AlphaFoldDB" id="A0A2W7TS40"/>
<organism evidence="1 2">
    <name type="scientific">Flavobacterium aquariorum</name>
    <dbReference type="NCBI Taxonomy" id="2217670"/>
    <lineage>
        <taxon>Bacteria</taxon>
        <taxon>Pseudomonadati</taxon>
        <taxon>Bacteroidota</taxon>
        <taxon>Flavobacteriia</taxon>
        <taxon>Flavobacteriales</taxon>
        <taxon>Flavobacteriaceae</taxon>
        <taxon>Flavobacterium</taxon>
    </lineage>
</organism>
<proteinExistence type="predicted"/>